<dbReference type="AlphaFoldDB" id="A0A2U3KP62"/>
<accession>A0A2U3KP62</accession>
<dbReference type="CDD" id="cd07814">
    <property type="entry name" value="SRPBCC_CalC_Aha1-like"/>
    <property type="match status" value="1"/>
</dbReference>
<dbReference type="OrthoDB" id="2355173at2"/>
<evidence type="ECO:0000256" key="1">
    <source>
        <dbReference type="ARBA" id="ARBA00006817"/>
    </source>
</evidence>
<dbReference type="InterPro" id="IPR023393">
    <property type="entry name" value="START-like_dom_sf"/>
</dbReference>
<evidence type="ECO:0000313" key="4">
    <source>
        <dbReference type="Proteomes" id="UP000238701"/>
    </source>
</evidence>
<protein>
    <recommendedName>
        <fullName evidence="2">Activator of Hsp90 ATPase homologue 1/2-like C-terminal domain-containing protein</fullName>
    </recommendedName>
</protein>
<dbReference type="SUPFAM" id="SSF55961">
    <property type="entry name" value="Bet v1-like"/>
    <property type="match status" value="1"/>
</dbReference>
<dbReference type="Gene3D" id="3.30.530.20">
    <property type="match status" value="1"/>
</dbReference>
<comment type="similarity">
    <text evidence="1">Belongs to the AHA1 family.</text>
</comment>
<sequence>MATLTVTPDNDTIVSEIDMAAPADLVFRGICDAGTVRRRAPYLDVFEMDLRVGGKWRLEMRMAKPHHGVNVVRHDGEILEIDPPRLLAYTWFANFHDNPKHRSIVRWELTPTKSGTHVKVTHSGLASEPAACKDYAGGWPGVLADIKKNIEN</sequence>
<evidence type="ECO:0000313" key="3">
    <source>
        <dbReference type="EMBL" id="SPF41435.1"/>
    </source>
</evidence>
<name>A0A2U3KP62_9BACT</name>
<dbReference type="InterPro" id="IPR013538">
    <property type="entry name" value="ASHA1/2-like_C"/>
</dbReference>
<feature type="domain" description="Activator of Hsp90 ATPase homologue 1/2-like C-terminal" evidence="2">
    <location>
        <begin position="21"/>
        <end position="149"/>
    </location>
</feature>
<proteinExistence type="inferred from homology"/>
<evidence type="ECO:0000259" key="2">
    <source>
        <dbReference type="Pfam" id="PF08327"/>
    </source>
</evidence>
<dbReference type="EMBL" id="OMOD01000129">
    <property type="protein sequence ID" value="SPF41435.1"/>
    <property type="molecule type" value="Genomic_DNA"/>
</dbReference>
<dbReference type="Proteomes" id="UP000238701">
    <property type="component" value="Unassembled WGS sequence"/>
</dbReference>
<dbReference type="Pfam" id="PF08327">
    <property type="entry name" value="AHSA1"/>
    <property type="match status" value="1"/>
</dbReference>
<gene>
    <name evidence="3" type="ORF">SBA1_360028</name>
</gene>
<organism evidence="3 4">
    <name type="scientific">Candidatus Sulfotelmatobacter kueseliae</name>
    <dbReference type="NCBI Taxonomy" id="2042962"/>
    <lineage>
        <taxon>Bacteria</taxon>
        <taxon>Pseudomonadati</taxon>
        <taxon>Acidobacteriota</taxon>
        <taxon>Terriglobia</taxon>
        <taxon>Terriglobales</taxon>
        <taxon>Candidatus Korobacteraceae</taxon>
        <taxon>Candidatus Sulfotelmatobacter</taxon>
    </lineage>
</organism>
<reference evidence="4" key="1">
    <citation type="submission" date="2018-02" db="EMBL/GenBank/DDBJ databases">
        <authorList>
            <person name="Hausmann B."/>
        </authorList>
    </citation>
    <scope>NUCLEOTIDE SEQUENCE [LARGE SCALE GENOMIC DNA]</scope>
    <source>
        <strain evidence="4">Peat soil MAG SbA1</strain>
    </source>
</reference>